<keyword evidence="3" id="KW-1185">Reference proteome</keyword>
<evidence type="ECO:0000313" key="2">
    <source>
        <dbReference type="EMBL" id="RJF99235.1"/>
    </source>
</evidence>
<dbReference type="Pfam" id="PF00300">
    <property type="entry name" value="His_Phos_1"/>
    <property type="match status" value="1"/>
</dbReference>
<organism evidence="2 3">
    <name type="scientific">Noviherbaspirillum saxi</name>
    <dbReference type="NCBI Taxonomy" id="2320863"/>
    <lineage>
        <taxon>Bacteria</taxon>
        <taxon>Pseudomonadati</taxon>
        <taxon>Pseudomonadota</taxon>
        <taxon>Betaproteobacteria</taxon>
        <taxon>Burkholderiales</taxon>
        <taxon>Oxalobacteraceae</taxon>
        <taxon>Noviherbaspirillum</taxon>
    </lineage>
</organism>
<dbReference type="RefSeq" id="WP_119769176.1">
    <property type="nucleotide sequence ID" value="NZ_QYUO01000001.1"/>
</dbReference>
<evidence type="ECO:0000313" key="3">
    <source>
        <dbReference type="Proteomes" id="UP000265955"/>
    </source>
</evidence>
<dbReference type="PANTHER" id="PTHR20935:SF0">
    <property type="entry name" value="SERINE_THREONINE-PROTEIN PHOSPHATASE PGAM5, MITOCHONDRIAL"/>
    <property type="match status" value="1"/>
</dbReference>
<reference evidence="3" key="1">
    <citation type="submission" date="2018-09" db="EMBL/GenBank/DDBJ databases">
        <authorList>
            <person name="Zhu H."/>
        </authorList>
    </citation>
    <scope>NUCLEOTIDE SEQUENCE [LARGE SCALE GENOMIC DNA]</scope>
    <source>
        <strain evidence="3">K1R23-30</strain>
    </source>
</reference>
<dbReference type="OrthoDB" id="280692at2"/>
<dbReference type="PANTHER" id="PTHR20935">
    <property type="entry name" value="PHOSPHOGLYCERATE MUTASE-RELATED"/>
    <property type="match status" value="1"/>
</dbReference>
<dbReference type="Gene3D" id="3.40.50.1240">
    <property type="entry name" value="Phosphoglycerate mutase-like"/>
    <property type="match status" value="1"/>
</dbReference>
<dbReference type="SUPFAM" id="SSF53254">
    <property type="entry name" value="Phosphoglycerate mutase-like"/>
    <property type="match status" value="1"/>
</dbReference>
<name>A0A3A3GAM5_9BURK</name>
<proteinExistence type="predicted"/>
<comment type="caution">
    <text evidence="2">The sequence shown here is derived from an EMBL/GenBank/DDBJ whole genome shotgun (WGS) entry which is preliminary data.</text>
</comment>
<keyword evidence="1" id="KW-0378">Hydrolase</keyword>
<dbReference type="InterPro" id="IPR013078">
    <property type="entry name" value="His_Pase_superF_clade-1"/>
</dbReference>
<dbReference type="CDD" id="cd07067">
    <property type="entry name" value="HP_PGM_like"/>
    <property type="match status" value="1"/>
</dbReference>
<evidence type="ECO:0000256" key="1">
    <source>
        <dbReference type="ARBA" id="ARBA00022801"/>
    </source>
</evidence>
<gene>
    <name evidence="2" type="ORF">D3871_12425</name>
</gene>
<dbReference type="Proteomes" id="UP000265955">
    <property type="component" value="Unassembled WGS sequence"/>
</dbReference>
<dbReference type="GO" id="GO:0016787">
    <property type="term" value="F:hydrolase activity"/>
    <property type="evidence" value="ECO:0007669"/>
    <property type="project" value="UniProtKB-KW"/>
</dbReference>
<dbReference type="InterPro" id="IPR029033">
    <property type="entry name" value="His_PPase_superfam"/>
</dbReference>
<dbReference type="InterPro" id="IPR051021">
    <property type="entry name" value="Mito_Ser/Thr_phosphatase"/>
</dbReference>
<protein>
    <submittedName>
        <fullName evidence="2">Histidine phosphatase family protein</fullName>
    </submittedName>
</protein>
<dbReference type="AlphaFoldDB" id="A0A3A3GAM5"/>
<dbReference type="EMBL" id="QYUO01000001">
    <property type="protein sequence ID" value="RJF99235.1"/>
    <property type="molecule type" value="Genomic_DNA"/>
</dbReference>
<dbReference type="SMART" id="SM00855">
    <property type="entry name" value="PGAM"/>
    <property type="match status" value="1"/>
</dbReference>
<accession>A0A3A3GAM5</accession>
<sequence length="235" mass="27104">MGQIYLVRHGQASFGSANYDQLSELGMEQARLLGEWFASTHQTFHRVVTGGMKRHRQTADACIAALPKAQRVDIEWQTDADFNEYDHHEVLVRHRPEFDDPEEVKRFLASSPRAKYAFQDIFQASMSRWMSGLYDHEYREPWPRFRSRCVAALRRVMSGTEKSQSIIVFTSGGTISTICQHVLGLQDKQVAELNWTLVNCAVTKLLFQPDRVTLSTLNNYAHLEWLGKPHTITYR</sequence>